<dbReference type="EMBL" id="CP001614">
    <property type="protein sequence ID" value="ACR14551.1"/>
    <property type="molecule type" value="Genomic_DNA"/>
</dbReference>
<gene>
    <name evidence="1" type="ordered locus">TERTU_1806</name>
</gene>
<proteinExistence type="predicted"/>
<evidence type="ECO:0000313" key="1">
    <source>
        <dbReference type="EMBL" id="ACR14551.1"/>
    </source>
</evidence>
<accession>C5BHS6</accession>
<name>C5BHS6_TERTT</name>
<sequence length="168" mass="18255">MAYAPFWGCFATLSQNSTTAKTQMSKALNAQPAFEEIMKGLTIFAMIFLTGCIPPYTWNVIRETKIEKYDSNCIRSAVHKVSGVIGVVSTLPSQSYTLTGKPLPRYRQFLVETEYGIAYLNISDASGKIDVSASFSGYEEKPEGIETQGADALSGIVNSISRNCGNGI</sequence>
<dbReference type="HOGENOM" id="CLU_1585681_0_0_6"/>
<protein>
    <submittedName>
        <fullName evidence="1">Uncharacterized protein</fullName>
    </submittedName>
</protein>
<reference evidence="1 2" key="1">
    <citation type="journal article" date="2009" name="PLoS ONE">
        <title>The complete genome of Teredinibacter turnerae T7901: an intracellular endosymbiont of marine wood-boring bivalves (shipworms).</title>
        <authorList>
            <person name="Yang J.C."/>
            <person name="Madupu R."/>
            <person name="Durkin A.S."/>
            <person name="Ekborg N.A."/>
            <person name="Pedamallu C.S."/>
            <person name="Hostetler J.B."/>
            <person name="Radune D."/>
            <person name="Toms B.S."/>
            <person name="Henrissat B."/>
            <person name="Coutinho P.M."/>
            <person name="Schwarz S."/>
            <person name="Field L."/>
            <person name="Trindade-Silva A.E."/>
            <person name="Soares C.A.G."/>
            <person name="Elshahawi S."/>
            <person name="Hanora A."/>
            <person name="Schmidt E.W."/>
            <person name="Haygood M.G."/>
            <person name="Posfai J."/>
            <person name="Benner J."/>
            <person name="Madinger C."/>
            <person name="Nove J."/>
            <person name="Anton B."/>
            <person name="Chaudhary K."/>
            <person name="Foster J."/>
            <person name="Holman A."/>
            <person name="Kumar S."/>
            <person name="Lessard P.A."/>
            <person name="Luyten Y.A."/>
            <person name="Slatko B."/>
            <person name="Wood N."/>
            <person name="Wu B."/>
            <person name="Teplitski M."/>
            <person name="Mougous J.D."/>
            <person name="Ward N."/>
            <person name="Eisen J.A."/>
            <person name="Badger J.H."/>
            <person name="Distel D.L."/>
        </authorList>
    </citation>
    <scope>NUCLEOTIDE SEQUENCE [LARGE SCALE GENOMIC DNA]</scope>
    <source>
        <strain evidence="2">ATCC 39867 / T7901</strain>
    </source>
</reference>
<keyword evidence="2" id="KW-1185">Reference proteome</keyword>
<organism evidence="1 2">
    <name type="scientific">Teredinibacter turnerae (strain ATCC 39867 / T7901)</name>
    <dbReference type="NCBI Taxonomy" id="377629"/>
    <lineage>
        <taxon>Bacteria</taxon>
        <taxon>Pseudomonadati</taxon>
        <taxon>Pseudomonadota</taxon>
        <taxon>Gammaproteobacteria</taxon>
        <taxon>Cellvibrionales</taxon>
        <taxon>Cellvibrionaceae</taxon>
        <taxon>Teredinibacter</taxon>
    </lineage>
</organism>
<dbReference type="AlphaFoldDB" id="C5BHS6"/>
<dbReference type="Proteomes" id="UP000009080">
    <property type="component" value="Chromosome"/>
</dbReference>
<dbReference type="KEGG" id="ttu:TERTU_1806"/>
<evidence type="ECO:0000313" key="2">
    <source>
        <dbReference type="Proteomes" id="UP000009080"/>
    </source>
</evidence>